<evidence type="ECO:0000313" key="2">
    <source>
        <dbReference type="EMBL" id="CRF42794.1"/>
    </source>
</evidence>
<evidence type="ECO:0000313" key="4">
    <source>
        <dbReference type="EMBL" id="CRF53071.1"/>
    </source>
</evidence>
<dbReference type="Proteomes" id="UP000041394">
    <property type="component" value="Unassembled WGS sequence"/>
</dbReference>
<evidence type="ECO:0000313" key="6">
    <source>
        <dbReference type="Proteomes" id="UP000041394"/>
    </source>
</evidence>
<evidence type="ECO:0000313" key="7">
    <source>
        <dbReference type="Proteomes" id="UP000043437"/>
    </source>
</evidence>
<sequence>MDERNRLLKFYTNPQSTGVVSIASPTPKVGFKAAAYKIC</sequence>
<dbReference type="STRING" id="1578720.HAL011_02620"/>
<accession>A0A0K2XBZ3</accession>
<evidence type="ECO:0000313" key="1">
    <source>
        <dbReference type="EMBL" id="CRF40503.1"/>
    </source>
</evidence>
<dbReference type="EMBL" id="CDMN01000060">
    <property type="protein sequence ID" value="CRF44850.1"/>
    <property type="molecule type" value="Genomic_DNA"/>
</dbReference>
<dbReference type="Proteomes" id="UP000038622">
    <property type="component" value="Unassembled WGS sequence"/>
</dbReference>
<reference evidence="3" key="1">
    <citation type="submission" date="2014-12" db="EMBL/GenBank/DDBJ databases">
        <title>Whole genome sequences of four Staphylococcus schleiferi canine isolates.</title>
        <authorList>
            <person name="Misic A.M."/>
            <person name="Cain C."/>
            <person name="Morris D.O."/>
            <person name="Rankin S."/>
            <person name="Beiting D."/>
        </authorList>
    </citation>
    <scope>NUCLEOTIDE SEQUENCE</scope>
    <source>
        <strain evidence="1">ASB11</strain>
        <strain evidence="2">ASB13</strain>
        <strain evidence="4">ASB7</strain>
        <strain evidence="3">ASB9</strain>
    </source>
</reference>
<name>A0A0K2XBZ3_9HELI</name>
<proteinExistence type="predicted"/>
<dbReference type="Proteomes" id="UP000045175">
    <property type="component" value="Unassembled WGS sequence"/>
</dbReference>
<protein>
    <submittedName>
        <fullName evidence="3">Uncharacterized protein</fullName>
    </submittedName>
</protein>
<gene>
    <name evidence="1" type="ORF">HAL011_02620</name>
    <name evidence="2" type="ORF">HAL013_10020</name>
    <name evidence="4" type="ORF">HAL07_15360</name>
    <name evidence="3" type="ORF">HAL09_14650</name>
</gene>
<dbReference type="EMBL" id="CDMG01000009">
    <property type="protein sequence ID" value="CRF53071.1"/>
    <property type="molecule type" value="Genomic_DNA"/>
</dbReference>
<dbReference type="EMBL" id="CDMH01000046">
    <property type="protein sequence ID" value="CRF42794.1"/>
    <property type="molecule type" value="Genomic_DNA"/>
</dbReference>
<evidence type="ECO:0000313" key="5">
    <source>
        <dbReference type="Proteomes" id="UP000038622"/>
    </source>
</evidence>
<keyword evidence="5" id="KW-1185">Reference proteome</keyword>
<dbReference type="Proteomes" id="UP000043437">
    <property type="component" value="Unassembled WGS sequence"/>
</dbReference>
<reference evidence="5" key="2">
    <citation type="submission" date="2014-12" db="EMBL/GenBank/DDBJ databases">
        <authorList>
            <person name="Smet A."/>
        </authorList>
    </citation>
    <scope>NUCLEOTIDE SEQUENCE [LARGE SCALE GENOMIC DNA]</scope>
</reference>
<dbReference type="AlphaFoldDB" id="A0A0K2XBZ3"/>
<organism evidence="3 6">
    <name type="scientific">Helicobacter ailurogastricus</name>
    <dbReference type="NCBI Taxonomy" id="1578720"/>
    <lineage>
        <taxon>Bacteria</taxon>
        <taxon>Pseudomonadati</taxon>
        <taxon>Campylobacterota</taxon>
        <taxon>Epsilonproteobacteria</taxon>
        <taxon>Campylobacterales</taxon>
        <taxon>Helicobacteraceae</taxon>
        <taxon>Helicobacter</taxon>
    </lineage>
</organism>
<evidence type="ECO:0000313" key="3">
    <source>
        <dbReference type="EMBL" id="CRF44850.1"/>
    </source>
</evidence>
<reference evidence="6 7" key="3">
    <citation type="submission" date="2014-12" db="EMBL/GenBank/DDBJ databases">
        <authorList>
            <person name="Jaenicke S."/>
        </authorList>
    </citation>
    <scope>NUCLEOTIDE SEQUENCE [LARGE SCALE GENOMIC DNA]</scope>
</reference>
<dbReference type="EMBL" id="CDML01000008">
    <property type="protein sequence ID" value="CRF40503.1"/>
    <property type="molecule type" value="Genomic_DNA"/>
</dbReference>